<evidence type="ECO:0000256" key="5">
    <source>
        <dbReference type="ARBA" id="ARBA00023237"/>
    </source>
</evidence>
<dbReference type="Pfam" id="PF14322">
    <property type="entry name" value="SusD-like_3"/>
    <property type="match status" value="1"/>
</dbReference>
<dbReference type="SUPFAM" id="SSF48452">
    <property type="entry name" value="TPR-like"/>
    <property type="match status" value="1"/>
</dbReference>
<evidence type="ECO:0000256" key="4">
    <source>
        <dbReference type="ARBA" id="ARBA00023136"/>
    </source>
</evidence>
<dbReference type="AlphaFoldDB" id="A0A1B1Y797"/>
<gene>
    <name evidence="9" type="ORF">AXE80_10420</name>
</gene>
<evidence type="ECO:0000256" key="2">
    <source>
        <dbReference type="ARBA" id="ARBA00006275"/>
    </source>
</evidence>
<evidence type="ECO:0008006" key="11">
    <source>
        <dbReference type="Google" id="ProtNLM"/>
    </source>
</evidence>
<evidence type="ECO:0000256" key="3">
    <source>
        <dbReference type="ARBA" id="ARBA00022729"/>
    </source>
</evidence>
<dbReference type="STRING" id="1790137.AXE80_10420"/>
<dbReference type="GO" id="GO:0009279">
    <property type="term" value="C:cell outer membrane"/>
    <property type="evidence" value="ECO:0007669"/>
    <property type="project" value="UniProtKB-SubCell"/>
</dbReference>
<protein>
    <recommendedName>
        <fullName evidence="11">Carbohydrate-binding protein SusD</fullName>
    </recommendedName>
</protein>
<evidence type="ECO:0000313" key="9">
    <source>
        <dbReference type="EMBL" id="ANW96661.1"/>
    </source>
</evidence>
<dbReference type="Proteomes" id="UP000092967">
    <property type="component" value="Chromosome"/>
</dbReference>
<evidence type="ECO:0000256" key="1">
    <source>
        <dbReference type="ARBA" id="ARBA00004442"/>
    </source>
</evidence>
<feature type="chain" id="PRO_5008532570" description="Carbohydrate-binding protein SusD" evidence="6">
    <location>
        <begin position="23"/>
        <end position="549"/>
    </location>
</feature>
<accession>A0A1B1Y797</accession>
<organism evidence="9 10">
    <name type="scientific">Wenyingzhuangia fucanilytica</name>
    <dbReference type="NCBI Taxonomy" id="1790137"/>
    <lineage>
        <taxon>Bacteria</taxon>
        <taxon>Pseudomonadati</taxon>
        <taxon>Bacteroidota</taxon>
        <taxon>Flavobacteriia</taxon>
        <taxon>Flavobacteriales</taxon>
        <taxon>Flavobacteriaceae</taxon>
        <taxon>Wenyingzhuangia</taxon>
    </lineage>
</organism>
<evidence type="ECO:0000259" key="7">
    <source>
        <dbReference type="Pfam" id="PF07980"/>
    </source>
</evidence>
<dbReference type="RefSeq" id="WP_068827027.1">
    <property type="nucleotide sequence ID" value="NZ_CP014224.1"/>
</dbReference>
<comment type="similarity">
    <text evidence="2">Belongs to the SusD family.</text>
</comment>
<proteinExistence type="inferred from homology"/>
<dbReference type="InterPro" id="IPR033985">
    <property type="entry name" value="SusD-like_N"/>
</dbReference>
<evidence type="ECO:0000259" key="8">
    <source>
        <dbReference type="Pfam" id="PF14322"/>
    </source>
</evidence>
<dbReference type="InterPro" id="IPR012944">
    <property type="entry name" value="SusD_RagB_dom"/>
</dbReference>
<feature type="domain" description="SusD-like N-terminal" evidence="8">
    <location>
        <begin position="25"/>
        <end position="217"/>
    </location>
</feature>
<dbReference type="Pfam" id="PF07980">
    <property type="entry name" value="SusD_RagB"/>
    <property type="match status" value="1"/>
</dbReference>
<feature type="signal peptide" evidence="6">
    <location>
        <begin position="1"/>
        <end position="22"/>
    </location>
</feature>
<reference evidence="9 10" key="1">
    <citation type="submission" date="2016-02" db="EMBL/GenBank/DDBJ databases">
        <authorList>
            <person name="Wen L."/>
            <person name="He K."/>
            <person name="Yang H."/>
        </authorList>
    </citation>
    <scope>NUCLEOTIDE SEQUENCE [LARGE SCALE GENOMIC DNA]</scope>
    <source>
        <strain evidence="9 10">CZ1127</strain>
    </source>
</reference>
<dbReference type="EMBL" id="CP014224">
    <property type="protein sequence ID" value="ANW96661.1"/>
    <property type="molecule type" value="Genomic_DNA"/>
</dbReference>
<sequence>MKIYKKIKPVLALLAFSMLLNSCDDFIQEDAYSSVTSENFIDENNADQLIVGVYAATRGVYRTHAYKFEGTDLFTTKTEVFSFSSGNDYNNMVAPITNGVWSSNYNVISKANTAINRFETQISWSNNKLEEKAYGIAQARALRALAFFNLAVQYGGVVLELEEPLSIRNDYTRAREEQTFSLIITELEAAIPGLEDDPQTGRFSKRAAKHLLSEVYLTRAYKSYAGTNDFQTAADLAVEAIDGYDIRTQTFAEVFDYDNQVNPEILFATQWENNEFSGDRNNNKHSLFMYNLFDYPGVSRSNQYGVQGDGLMMTPYFYSLFADNDTREDATIHRVIYADEPGFSVGSDVIIPGDTLVYFPKQALDVAELTDKLDRYWVFQPDEYLWGKPDDIAGVNYTYSSNPYFVNFPIMKKFDDEVYFDENGGARDTFVFRVAETHLLAAEAFLGAGNTVQALFHINRVRERATGVINHYLTIDLDDVLEERALELAGETNRWAVLKRMGKLEERIELYNPHVIDHGAFDATKHLLRPIPTRELDLSPDTMKQNPKY</sequence>
<keyword evidence="10" id="KW-1185">Reference proteome</keyword>
<keyword evidence="3 6" id="KW-0732">Signal</keyword>
<feature type="domain" description="RagB/SusD" evidence="7">
    <location>
        <begin position="295"/>
        <end position="549"/>
    </location>
</feature>
<keyword evidence="4" id="KW-0472">Membrane</keyword>
<dbReference type="InterPro" id="IPR011990">
    <property type="entry name" value="TPR-like_helical_dom_sf"/>
</dbReference>
<dbReference type="KEGG" id="wfu:AXE80_10420"/>
<keyword evidence="5" id="KW-0998">Cell outer membrane</keyword>
<dbReference type="Gene3D" id="1.25.40.390">
    <property type="match status" value="1"/>
</dbReference>
<evidence type="ECO:0000256" key="6">
    <source>
        <dbReference type="SAM" id="SignalP"/>
    </source>
</evidence>
<evidence type="ECO:0000313" key="10">
    <source>
        <dbReference type="Proteomes" id="UP000092967"/>
    </source>
</evidence>
<comment type="subcellular location">
    <subcellularLocation>
        <location evidence="1">Cell outer membrane</location>
    </subcellularLocation>
</comment>
<name>A0A1B1Y797_9FLAO</name>
<dbReference type="OrthoDB" id="5694214at2"/>